<sequence length="172" mass="18337">MRNAKGFTLIELVVVLVVLSLLAAVAVPKFIEVTKQAEASAVKGVLGSLRSALSLRMAQGLSTGADLSLWASTGGTAGERLYPMDDLLLEKPETYLGIIAGSEQRGYWYDDADNHEVVYVFKNDDVISGGSGATPKKLRFRIARVDNDGVVDGPGPTAGLMLAAAQTYSWNF</sequence>
<accession>A0A1G6ZL62</accession>
<gene>
    <name evidence="1" type="ORF">SAMN05661003_10326</name>
</gene>
<dbReference type="SUPFAM" id="SSF54523">
    <property type="entry name" value="Pili subunits"/>
    <property type="match status" value="1"/>
</dbReference>
<dbReference type="OrthoDB" id="7062307at2"/>
<dbReference type="RefSeq" id="WP_092076533.1">
    <property type="nucleotide sequence ID" value="NZ_FNAQ01000003.1"/>
</dbReference>
<dbReference type="NCBIfam" id="TIGR02532">
    <property type="entry name" value="IV_pilin_GFxxxE"/>
    <property type="match status" value="1"/>
</dbReference>
<reference evidence="2" key="1">
    <citation type="submission" date="2016-10" db="EMBL/GenBank/DDBJ databases">
        <authorList>
            <person name="Varghese N."/>
            <person name="Submissions S."/>
        </authorList>
    </citation>
    <scope>NUCLEOTIDE SEQUENCE [LARGE SCALE GENOMIC DNA]</scope>
    <source>
        <strain evidence="2">DSM 8987</strain>
    </source>
</reference>
<dbReference type="InterPro" id="IPR012902">
    <property type="entry name" value="N_methyl_site"/>
</dbReference>
<evidence type="ECO:0000313" key="2">
    <source>
        <dbReference type="Proteomes" id="UP000243205"/>
    </source>
</evidence>
<dbReference type="AlphaFoldDB" id="A0A1G6ZL62"/>
<organism evidence="1 2">
    <name type="scientific">Desulfuromonas thiophila</name>
    <dbReference type="NCBI Taxonomy" id="57664"/>
    <lineage>
        <taxon>Bacteria</taxon>
        <taxon>Pseudomonadati</taxon>
        <taxon>Thermodesulfobacteriota</taxon>
        <taxon>Desulfuromonadia</taxon>
        <taxon>Desulfuromonadales</taxon>
        <taxon>Desulfuromonadaceae</taxon>
        <taxon>Desulfuromonas</taxon>
    </lineage>
</organism>
<dbReference type="STRING" id="57664.SAMN05661003_10326"/>
<dbReference type="PROSITE" id="PS00409">
    <property type="entry name" value="PROKAR_NTER_METHYL"/>
    <property type="match status" value="1"/>
</dbReference>
<dbReference type="Gene3D" id="3.30.700.10">
    <property type="entry name" value="Glycoprotein, Type 4 Pilin"/>
    <property type="match status" value="1"/>
</dbReference>
<dbReference type="Pfam" id="PF07963">
    <property type="entry name" value="N_methyl"/>
    <property type="match status" value="1"/>
</dbReference>
<dbReference type="Proteomes" id="UP000243205">
    <property type="component" value="Unassembled WGS sequence"/>
</dbReference>
<evidence type="ECO:0000313" key="1">
    <source>
        <dbReference type="EMBL" id="SDE03153.1"/>
    </source>
</evidence>
<dbReference type="EMBL" id="FNAQ01000003">
    <property type="protein sequence ID" value="SDE03153.1"/>
    <property type="molecule type" value="Genomic_DNA"/>
</dbReference>
<protein>
    <submittedName>
        <fullName evidence="1">Prepilin-type N-terminal cleavage/methylation domain-containing protein</fullName>
    </submittedName>
</protein>
<keyword evidence="2" id="KW-1185">Reference proteome</keyword>
<dbReference type="InterPro" id="IPR045584">
    <property type="entry name" value="Pilin-like"/>
</dbReference>
<name>A0A1G6ZL62_9BACT</name>
<proteinExistence type="predicted"/>